<feature type="transmembrane region" description="Helical" evidence="2">
    <location>
        <begin position="311"/>
        <end position="335"/>
    </location>
</feature>
<evidence type="ECO:0000256" key="2">
    <source>
        <dbReference type="SAM" id="Phobius"/>
    </source>
</evidence>
<dbReference type="AlphaFoldDB" id="A0A9P5Z0A4"/>
<feature type="transmembrane region" description="Helical" evidence="2">
    <location>
        <begin position="162"/>
        <end position="181"/>
    </location>
</feature>
<dbReference type="EMBL" id="MU155221">
    <property type="protein sequence ID" value="KAF9479043.1"/>
    <property type="molecule type" value="Genomic_DNA"/>
</dbReference>
<dbReference type="Proteomes" id="UP000807469">
    <property type="component" value="Unassembled WGS sequence"/>
</dbReference>
<protein>
    <submittedName>
        <fullName evidence="3">Uncharacterized protein</fullName>
    </submittedName>
</protein>
<feature type="transmembrane region" description="Helical" evidence="2">
    <location>
        <begin position="238"/>
        <end position="262"/>
    </location>
</feature>
<feature type="transmembrane region" description="Helical" evidence="2">
    <location>
        <begin position="97"/>
        <end position="115"/>
    </location>
</feature>
<feature type="transmembrane region" description="Helical" evidence="2">
    <location>
        <begin position="55"/>
        <end position="76"/>
    </location>
</feature>
<keyword evidence="2" id="KW-0472">Membrane</keyword>
<sequence>MANFSCDAFSSINEALTQANMGKLNTTTYVAACPQICTIAWGTGNPDLSGIGPNISYILQAVLTFIFGPIFCLAYGSRKRWIVSEKLKDYLEILQDTFLDISAQLSIAVAIAAVIRFHQHAPFYELAFLRSLTTMQFLSFLCSTVTSGVFEKRIGATRKTILIIYGLLEFGLYMGLIVGLWTSQASWQTLSELGQACGAYGHLSHWIPHIPSPIVHFPHITFEQYLFIFVKNGWKFELILTGLVLIGCLALVIVCNILFLLFTALTSKNAVATGIISFGLTIGMLVELTEMEKTRNVMKSIMGSEFQDNQWGLGQIIALFLWAPLCLQTVYTILLRVFDDIEPVKPTTIRGDVETGYGQTPTIKPRPYDDNEKEKSEDNSQTDEKTGINDETQMAEKSQFEKTEIHTTAYQVPH</sequence>
<dbReference type="OrthoDB" id="2986689at2759"/>
<name>A0A9P5Z0A4_9AGAR</name>
<keyword evidence="2" id="KW-1133">Transmembrane helix</keyword>
<feature type="compositionally biased region" description="Basic and acidic residues" evidence="1">
    <location>
        <begin position="366"/>
        <end position="388"/>
    </location>
</feature>
<proteinExistence type="predicted"/>
<organism evidence="3 4">
    <name type="scientific">Pholiota conissans</name>
    <dbReference type="NCBI Taxonomy" id="109636"/>
    <lineage>
        <taxon>Eukaryota</taxon>
        <taxon>Fungi</taxon>
        <taxon>Dikarya</taxon>
        <taxon>Basidiomycota</taxon>
        <taxon>Agaricomycotina</taxon>
        <taxon>Agaricomycetes</taxon>
        <taxon>Agaricomycetidae</taxon>
        <taxon>Agaricales</taxon>
        <taxon>Agaricineae</taxon>
        <taxon>Strophariaceae</taxon>
        <taxon>Pholiota</taxon>
    </lineage>
</organism>
<comment type="caution">
    <text evidence="3">The sequence shown here is derived from an EMBL/GenBank/DDBJ whole genome shotgun (WGS) entry which is preliminary data.</text>
</comment>
<reference evidence="3" key="1">
    <citation type="submission" date="2020-11" db="EMBL/GenBank/DDBJ databases">
        <authorList>
            <consortium name="DOE Joint Genome Institute"/>
            <person name="Ahrendt S."/>
            <person name="Riley R."/>
            <person name="Andreopoulos W."/>
            <person name="Labutti K."/>
            <person name="Pangilinan J."/>
            <person name="Ruiz-Duenas F.J."/>
            <person name="Barrasa J.M."/>
            <person name="Sanchez-Garcia M."/>
            <person name="Camarero S."/>
            <person name="Miyauchi S."/>
            <person name="Serrano A."/>
            <person name="Linde D."/>
            <person name="Babiker R."/>
            <person name="Drula E."/>
            <person name="Ayuso-Fernandez I."/>
            <person name="Pacheco R."/>
            <person name="Padilla G."/>
            <person name="Ferreira P."/>
            <person name="Barriuso J."/>
            <person name="Kellner H."/>
            <person name="Castanera R."/>
            <person name="Alfaro M."/>
            <person name="Ramirez L."/>
            <person name="Pisabarro A.G."/>
            <person name="Kuo A."/>
            <person name="Tritt A."/>
            <person name="Lipzen A."/>
            <person name="He G."/>
            <person name="Yan M."/>
            <person name="Ng V."/>
            <person name="Cullen D."/>
            <person name="Martin F."/>
            <person name="Rosso M.-N."/>
            <person name="Henrissat B."/>
            <person name="Hibbett D."/>
            <person name="Martinez A.T."/>
            <person name="Grigoriev I.V."/>
        </authorList>
    </citation>
    <scope>NUCLEOTIDE SEQUENCE</scope>
    <source>
        <strain evidence="3">CIRM-BRFM 674</strain>
    </source>
</reference>
<evidence type="ECO:0000313" key="4">
    <source>
        <dbReference type="Proteomes" id="UP000807469"/>
    </source>
</evidence>
<evidence type="ECO:0000313" key="3">
    <source>
        <dbReference type="EMBL" id="KAF9479043.1"/>
    </source>
</evidence>
<accession>A0A9P5Z0A4</accession>
<evidence type="ECO:0000256" key="1">
    <source>
        <dbReference type="SAM" id="MobiDB-lite"/>
    </source>
</evidence>
<keyword evidence="2" id="KW-0812">Transmembrane</keyword>
<feature type="region of interest" description="Disordered" evidence="1">
    <location>
        <begin position="349"/>
        <end position="414"/>
    </location>
</feature>
<feature type="transmembrane region" description="Helical" evidence="2">
    <location>
        <begin position="269"/>
        <end position="291"/>
    </location>
</feature>
<feature type="transmembrane region" description="Helical" evidence="2">
    <location>
        <begin position="127"/>
        <end position="150"/>
    </location>
</feature>
<gene>
    <name evidence="3" type="ORF">BDN70DRAFT_932886</name>
</gene>
<keyword evidence="4" id="KW-1185">Reference proteome</keyword>